<keyword evidence="2 3" id="KW-0238">DNA-binding</keyword>
<dbReference type="GO" id="GO:0015074">
    <property type="term" value="P:DNA integration"/>
    <property type="evidence" value="ECO:0007669"/>
    <property type="project" value="UniProtKB-KW"/>
</dbReference>
<evidence type="ECO:0000256" key="2">
    <source>
        <dbReference type="ARBA" id="ARBA00023125"/>
    </source>
</evidence>
<dbReference type="GO" id="GO:0003677">
    <property type="term" value="F:DNA binding"/>
    <property type="evidence" value="ECO:0007669"/>
    <property type="project" value="UniProtKB-UniRule"/>
</dbReference>
<keyword evidence="6" id="KW-1185">Reference proteome</keyword>
<comment type="caution">
    <text evidence="5">The sequence shown here is derived from an EMBL/GenBank/DDBJ whole genome shotgun (WGS) entry which is preliminary data.</text>
</comment>
<dbReference type="EMBL" id="ABLD01000002">
    <property type="protein sequence ID" value="EDT12301.1"/>
    <property type="molecule type" value="Genomic_DNA"/>
</dbReference>
<evidence type="ECO:0000256" key="3">
    <source>
        <dbReference type="PROSITE-ProRule" id="PRU01248"/>
    </source>
</evidence>
<dbReference type="Gene3D" id="1.10.150.130">
    <property type="match status" value="1"/>
</dbReference>
<evidence type="ECO:0000313" key="6">
    <source>
        <dbReference type="Proteomes" id="UP000005045"/>
    </source>
</evidence>
<name>B1FUJ1_PARG4</name>
<dbReference type="PROSITE" id="PS51900">
    <property type="entry name" value="CB"/>
    <property type="match status" value="1"/>
</dbReference>
<dbReference type="Proteomes" id="UP000005045">
    <property type="component" value="Unassembled WGS sequence"/>
</dbReference>
<keyword evidence="1" id="KW-0229">DNA integration</keyword>
<evidence type="ECO:0000259" key="4">
    <source>
        <dbReference type="PROSITE" id="PS51900"/>
    </source>
</evidence>
<dbReference type="InterPro" id="IPR044068">
    <property type="entry name" value="CB"/>
</dbReference>
<proteinExistence type="predicted"/>
<protein>
    <submittedName>
        <fullName evidence="5">Integrase domain protein SAM domain protein</fullName>
    </submittedName>
</protein>
<evidence type="ECO:0000256" key="1">
    <source>
        <dbReference type="ARBA" id="ARBA00022908"/>
    </source>
</evidence>
<sequence length="113" mass="12554">MTCQPNGSPLRQRMIDDQRMRQLSPKTQANYQRTVREFCRYLGRSPDTSTVGTCGVTSCIDHGTSPASLNSAITGLKFFFETTLHEAELMARMQPVRVPRTLPVVLRPQGVGG</sequence>
<dbReference type="AlphaFoldDB" id="B1FUJ1"/>
<dbReference type="InterPro" id="IPR010998">
    <property type="entry name" value="Integrase_recombinase_N"/>
</dbReference>
<evidence type="ECO:0000313" key="5">
    <source>
        <dbReference type="EMBL" id="EDT12301.1"/>
    </source>
</evidence>
<gene>
    <name evidence="5" type="ORF">BgramDRAFT_0865</name>
</gene>
<feature type="domain" description="Core-binding (CB)" evidence="4">
    <location>
        <begin position="5"/>
        <end position="84"/>
    </location>
</feature>
<organism evidence="5 6">
    <name type="scientific">Paraburkholderia graminis (strain ATCC 700544 / DSM 17151 / LMG 18924 / NCIMB 13744 / C4D1M)</name>
    <dbReference type="NCBI Taxonomy" id="396598"/>
    <lineage>
        <taxon>Bacteria</taxon>
        <taxon>Pseudomonadati</taxon>
        <taxon>Pseudomonadota</taxon>
        <taxon>Betaproteobacteria</taxon>
        <taxon>Burkholderiales</taxon>
        <taxon>Burkholderiaceae</taxon>
        <taxon>Paraburkholderia</taxon>
    </lineage>
</organism>
<reference evidence="5 6" key="1">
    <citation type="submission" date="2008-03" db="EMBL/GenBank/DDBJ databases">
        <title>Sequencing of the draft genome and assembly of Burkholderia graminis C4D1M.</title>
        <authorList>
            <consortium name="US DOE Joint Genome Institute (JGI-PGF)"/>
            <person name="Copeland A."/>
            <person name="Lucas S."/>
            <person name="Lapidus A."/>
            <person name="Glavina del Rio T."/>
            <person name="Dalin E."/>
            <person name="Tice H."/>
            <person name="Bruce D."/>
            <person name="Goodwin L."/>
            <person name="Pitluck S."/>
            <person name="Larimer F."/>
            <person name="Land M.L."/>
            <person name="Hauser L."/>
            <person name="Tiedje J."/>
            <person name="Richardson P."/>
        </authorList>
    </citation>
    <scope>NUCLEOTIDE SEQUENCE [LARGE SCALE GENOMIC DNA]</scope>
    <source>
        <strain evidence="6">ATCC 700544 / DSM 17151 / LMG 18924 / NCIMB 13744 / C4D1M</strain>
    </source>
</reference>
<accession>B1FUJ1</accession>